<dbReference type="PROSITE" id="PS01007">
    <property type="entry name" value="TRANSPOSASE_MUTATOR"/>
    <property type="match status" value="1"/>
</dbReference>
<reference evidence="7 8" key="1">
    <citation type="submission" date="2015-06" db="EMBL/GenBank/DDBJ databases">
        <title>Draft genome sequence of beer spoilage bacterium Megasphaera cerevisiae type strain 20462.</title>
        <authorList>
            <person name="Kutumbaka K."/>
            <person name="Pasmowitz J."/>
            <person name="Mategko J."/>
            <person name="Reyes D."/>
            <person name="Friedrich A."/>
            <person name="Han S."/>
            <person name="Martens-Habbena W."/>
            <person name="Neal-McKinney J."/>
            <person name="Janagama H.K."/>
            <person name="Nadala C."/>
            <person name="Samadpour M."/>
        </authorList>
    </citation>
    <scope>NUCLEOTIDE SEQUENCE [LARGE SCALE GENOMIC DNA]</scope>
    <source>
        <strain evidence="7 8">DSM 20462</strain>
    </source>
</reference>
<dbReference type="GO" id="GO:0003677">
    <property type="term" value="F:DNA binding"/>
    <property type="evidence" value="ECO:0007669"/>
    <property type="project" value="UniProtKB-UniRule"/>
</dbReference>
<dbReference type="AlphaFoldDB" id="A0A0J6WSL2"/>
<proteinExistence type="inferred from homology"/>
<organism evidence="7 8">
    <name type="scientific">Megasphaera cerevisiae DSM 20462</name>
    <dbReference type="NCBI Taxonomy" id="1122219"/>
    <lineage>
        <taxon>Bacteria</taxon>
        <taxon>Bacillati</taxon>
        <taxon>Bacillota</taxon>
        <taxon>Negativicutes</taxon>
        <taxon>Veillonellales</taxon>
        <taxon>Veillonellaceae</taxon>
        <taxon>Megasphaera</taxon>
    </lineage>
</organism>
<comment type="function">
    <text evidence="1 6">Required for the transposition of the insertion element.</text>
</comment>
<keyword evidence="8" id="KW-1185">Reference proteome</keyword>
<dbReference type="RefSeq" id="WP_048515693.1">
    <property type="nucleotide sequence ID" value="NZ_LEKT01000142.1"/>
</dbReference>
<dbReference type="PANTHER" id="PTHR33217:SF8">
    <property type="entry name" value="MUTATOR FAMILY TRANSPOSASE"/>
    <property type="match status" value="1"/>
</dbReference>
<evidence type="ECO:0000256" key="2">
    <source>
        <dbReference type="ARBA" id="ARBA00010961"/>
    </source>
</evidence>
<dbReference type="EMBL" id="LEKT01000142">
    <property type="protein sequence ID" value="KMO85128.1"/>
    <property type="molecule type" value="Genomic_DNA"/>
</dbReference>
<evidence type="ECO:0000256" key="1">
    <source>
        <dbReference type="ARBA" id="ARBA00002190"/>
    </source>
</evidence>
<protein>
    <recommendedName>
        <fullName evidence="6">Mutator family transposase</fullName>
    </recommendedName>
</protein>
<comment type="similarity">
    <text evidence="2 6">Belongs to the transposase mutator family.</text>
</comment>
<sequence length="268" mass="30982">SEGFISDVTDKILPQIEEWQCRPLASVYPIIFIDAIHFSVRHDNIVRKLAAYVVLGINEDGYKEVLALEVGENENSKYWLGVLNGLKNRGVQDILILCSDGLTGLKEAIVAAFPKTEHQRCIVHMVRNTLKYVANKDMKNFARDLRMIYTAPDEKNAVRRLEEVDKKWTSQYPAAMKRWHDHWDVITPIFKFSIDVRTAFYTTNAIESLNSSYRRLNRQRSVFPSSQALLKALYLSTFEAAKKWTMPLRNWGKVRGELVIMYPDRLLA</sequence>
<keyword evidence="4 6" id="KW-0238">DNA-binding</keyword>
<dbReference type="PATRIC" id="fig|1122219.3.peg.720"/>
<comment type="caution">
    <text evidence="7">The sequence shown here is derived from an EMBL/GenBank/DDBJ whole genome shotgun (WGS) entry which is preliminary data.</text>
</comment>
<keyword evidence="3 6" id="KW-0815">Transposition</keyword>
<evidence type="ECO:0000256" key="3">
    <source>
        <dbReference type="ARBA" id="ARBA00022578"/>
    </source>
</evidence>
<dbReference type="OrthoDB" id="1625550at2"/>
<name>A0A0J6WSL2_9FIRM</name>
<evidence type="ECO:0000313" key="7">
    <source>
        <dbReference type="EMBL" id="KMO85128.1"/>
    </source>
</evidence>
<dbReference type="Proteomes" id="UP000036503">
    <property type="component" value="Unassembled WGS sequence"/>
</dbReference>
<evidence type="ECO:0000313" key="8">
    <source>
        <dbReference type="Proteomes" id="UP000036503"/>
    </source>
</evidence>
<keyword evidence="6" id="KW-0814">Transposable element</keyword>
<feature type="non-terminal residue" evidence="7">
    <location>
        <position position="1"/>
    </location>
</feature>
<evidence type="ECO:0000256" key="5">
    <source>
        <dbReference type="ARBA" id="ARBA00023172"/>
    </source>
</evidence>
<gene>
    <name evidence="7" type="ORF">AB840_15435</name>
</gene>
<evidence type="ECO:0000256" key="4">
    <source>
        <dbReference type="ARBA" id="ARBA00023125"/>
    </source>
</evidence>
<dbReference type="InterPro" id="IPR001207">
    <property type="entry name" value="Transposase_mutator"/>
</dbReference>
<accession>A0A0J6WSL2</accession>
<dbReference type="Pfam" id="PF00872">
    <property type="entry name" value="Transposase_mut"/>
    <property type="match status" value="1"/>
</dbReference>
<dbReference type="GO" id="GO:0006313">
    <property type="term" value="P:DNA transposition"/>
    <property type="evidence" value="ECO:0007669"/>
    <property type="project" value="UniProtKB-UniRule"/>
</dbReference>
<dbReference type="GO" id="GO:0004803">
    <property type="term" value="F:transposase activity"/>
    <property type="evidence" value="ECO:0007669"/>
    <property type="project" value="UniProtKB-UniRule"/>
</dbReference>
<dbReference type="NCBIfam" id="NF033543">
    <property type="entry name" value="transpos_IS256"/>
    <property type="match status" value="1"/>
</dbReference>
<dbReference type="PANTHER" id="PTHR33217">
    <property type="entry name" value="TRANSPOSASE FOR INSERTION SEQUENCE ELEMENT IS1081"/>
    <property type="match status" value="1"/>
</dbReference>
<keyword evidence="5 6" id="KW-0233">DNA recombination</keyword>
<evidence type="ECO:0000256" key="6">
    <source>
        <dbReference type="RuleBase" id="RU365089"/>
    </source>
</evidence>
<dbReference type="InParanoid" id="A0A0J6WSL2"/>